<proteinExistence type="predicted"/>
<gene>
    <name evidence="2" type="ORF">SAMN04488005_1758</name>
</gene>
<name>A0A1I6GJF0_9RHOB</name>
<evidence type="ECO:0000313" key="3">
    <source>
        <dbReference type="Proteomes" id="UP000199478"/>
    </source>
</evidence>
<dbReference type="PROSITE" id="PS51257">
    <property type="entry name" value="PROKAR_LIPOPROTEIN"/>
    <property type="match status" value="1"/>
</dbReference>
<protein>
    <recommendedName>
        <fullName evidence="4">Lipoprotein</fullName>
    </recommendedName>
</protein>
<organism evidence="2 3">
    <name type="scientific">Yoonia tamlensis</name>
    <dbReference type="NCBI Taxonomy" id="390270"/>
    <lineage>
        <taxon>Bacteria</taxon>
        <taxon>Pseudomonadati</taxon>
        <taxon>Pseudomonadota</taxon>
        <taxon>Alphaproteobacteria</taxon>
        <taxon>Rhodobacterales</taxon>
        <taxon>Paracoccaceae</taxon>
        <taxon>Yoonia</taxon>
    </lineage>
</organism>
<sequence>MMKSGLIFGAALTLAACSTGSNAARPFDDPAVQKLYTMSTPLYFATLKIANDVARNCADYRYDAALDAELNERRNEMGRGTLSAIPLRLAIETETSVSARSFEAKHGIALDGGDLCAAAAAETLEGSALSALLVPV</sequence>
<feature type="chain" id="PRO_5011728320" description="Lipoprotein" evidence="1">
    <location>
        <begin position="24"/>
        <end position="136"/>
    </location>
</feature>
<evidence type="ECO:0000313" key="2">
    <source>
        <dbReference type="EMBL" id="SFR42300.1"/>
    </source>
</evidence>
<feature type="signal peptide" evidence="1">
    <location>
        <begin position="1"/>
        <end position="23"/>
    </location>
</feature>
<accession>A0A1I6GJF0</accession>
<dbReference type="EMBL" id="FOYP01000001">
    <property type="protein sequence ID" value="SFR42300.1"/>
    <property type="molecule type" value="Genomic_DNA"/>
</dbReference>
<evidence type="ECO:0008006" key="4">
    <source>
        <dbReference type="Google" id="ProtNLM"/>
    </source>
</evidence>
<evidence type="ECO:0000256" key="1">
    <source>
        <dbReference type="SAM" id="SignalP"/>
    </source>
</evidence>
<keyword evidence="1" id="KW-0732">Signal</keyword>
<keyword evidence="3" id="KW-1185">Reference proteome</keyword>
<dbReference type="OrthoDB" id="7867118at2"/>
<dbReference type="Proteomes" id="UP000199478">
    <property type="component" value="Unassembled WGS sequence"/>
</dbReference>
<reference evidence="3" key="1">
    <citation type="submission" date="2016-10" db="EMBL/GenBank/DDBJ databases">
        <authorList>
            <person name="Varghese N."/>
            <person name="Submissions S."/>
        </authorList>
    </citation>
    <scope>NUCLEOTIDE SEQUENCE [LARGE SCALE GENOMIC DNA]</scope>
    <source>
        <strain evidence="3">DSM 26879</strain>
    </source>
</reference>
<dbReference type="STRING" id="390270.SAMN04488005_1758"/>
<dbReference type="AlphaFoldDB" id="A0A1I6GJF0"/>
<dbReference type="RefSeq" id="WP_090199028.1">
    <property type="nucleotide sequence ID" value="NZ_FOYP01000001.1"/>
</dbReference>